<protein>
    <submittedName>
        <fullName evidence="4">Family with sequence similarity 83 member G</fullName>
    </submittedName>
</protein>
<dbReference type="Gene3D" id="3.30.870.10">
    <property type="entry name" value="Endonuclease Chain A"/>
    <property type="match status" value="1"/>
</dbReference>
<sequence>MALSQIQCLDENNVNLRTNESKPDFFYSEEQRLALEILLRDGSDAFNKFLHANNLRCFLSDQEVDRLTRSVEEVYDPEPELSQVVDSDSDELPVSLQYWPELSDCSLPRLDLGWPDCASYRGVTRVTVYAQPPLDGNAHIKEMVRKTIANAQKVIAVVMDQFTDVDIFRDLLEACFKRKVSVYILLERAALPHFLSMADLRVRVTGGAEFFSRSCSRVRGRLGHRFLLVDGDKAVSGSYSFTWTASRLDRHLVTLVTGQAVDSFDQLFRDLYLTSSGVDLRGVTMETEPEPEPLPKATPVASLSAANARKLFSPKYALVIGDANANASGASPVSSGKNSNSQNPLKTKVPECIAPPTLP</sequence>
<dbReference type="Pfam" id="PF07894">
    <property type="entry name" value="SACK1"/>
    <property type="match status" value="1"/>
</dbReference>
<comment type="similarity">
    <text evidence="1">Belongs to the FAM83 family.</text>
</comment>
<evidence type="ECO:0000313" key="5">
    <source>
        <dbReference type="Proteomes" id="UP000472277"/>
    </source>
</evidence>
<dbReference type="PANTHER" id="PTHR16181">
    <property type="entry name" value="PROTEIN FAM83A-RELATED"/>
    <property type="match status" value="1"/>
</dbReference>
<evidence type="ECO:0000256" key="1">
    <source>
        <dbReference type="ARBA" id="ARBA00006937"/>
    </source>
</evidence>
<evidence type="ECO:0000313" key="4">
    <source>
        <dbReference type="Ensembl" id="ENSSTUP00000064353.1"/>
    </source>
</evidence>
<evidence type="ECO:0000256" key="2">
    <source>
        <dbReference type="SAM" id="MobiDB-lite"/>
    </source>
</evidence>
<dbReference type="Ensembl" id="ENSSTUT00000068001.1">
    <property type="protein sequence ID" value="ENSSTUP00000064353.1"/>
    <property type="gene ID" value="ENSSTUG00000027946.1"/>
</dbReference>
<keyword evidence="5" id="KW-1185">Reference proteome</keyword>
<accession>A0A674AYS2</accession>
<dbReference type="AlphaFoldDB" id="A0A674AYS2"/>
<dbReference type="GeneTree" id="ENSGT00940000157932"/>
<dbReference type="GO" id="GO:0019901">
    <property type="term" value="F:protein kinase binding"/>
    <property type="evidence" value="ECO:0007669"/>
    <property type="project" value="TreeGrafter"/>
</dbReference>
<dbReference type="InterPro" id="IPR012461">
    <property type="entry name" value="SACK1"/>
</dbReference>
<gene>
    <name evidence="4" type="primary">FAM83G</name>
</gene>
<name>A0A674AYS2_SALTR</name>
<dbReference type="GO" id="GO:0007165">
    <property type="term" value="P:signal transduction"/>
    <property type="evidence" value="ECO:0007669"/>
    <property type="project" value="TreeGrafter"/>
</dbReference>
<reference evidence="4" key="2">
    <citation type="submission" date="2025-09" db="UniProtKB">
        <authorList>
            <consortium name="Ensembl"/>
        </authorList>
    </citation>
    <scope>IDENTIFICATION</scope>
</reference>
<dbReference type="InterPro" id="IPR050944">
    <property type="entry name" value="FAM83"/>
</dbReference>
<feature type="region of interest" description="Disordered" evidence="2">
    <location>
        <begin position="327"/>
        <end position="359"/>
    </location>
</feature>
<dbReference type="PANTHER" id="PTHR16181:SF29">
    <property type="entry name" value="PROTEIN FAM83A-RELATED"/>
    <property type="match status" value="1"/>
</dbReference>
<evidence type="ECO:0000259" key="3">
    <source>
        <dbReference type="Pfam" id="PF07894"/>
    </source>
</evidence>
<proteinExistence type="inferred from homology"/>
<dbReference type="Proteomes" id="UP000472277">
    <property type="component" value="Unassembled WGS sequence"/>
</dbReference>
<feature type="compositionally biased region" description="Polar residues" evidence="2">
    <location>
        <begin position="327"/>
        <end position="345"/>
    </location>
</feature>
<dbReference type="SUPFAM" id="SSF56024">
    <property type="entry name" value="Phospholipase D/nuclease"/>
    <property type="match status" value="1"/>
</dbReference>
<feature type="domain" description="Scaffolding anchor of CK1" evidence="3">
    <location>
        <begin position="17"/>
        <end position="276"/>
    </location>
</feature>
<reference evidence="4" key="1">
    <citation type="submission" date="2025-08" db="UniProtKB">
        <authorList>
            <consortium name="Ensembl"/>
        </authorList>
    </citation>
    <scope>IDENTIFICATION</scope>
</reference>
<dbReference type="OMA" id="KTKVPEC"/>
<organism evidence="4 5">
    <name type="scientific">Salmo trutta</name>
    <name type="common">Brown trout</name>
    <dbReference type="NCBI Taxonomy" id="8032"/>
    <lineage>
        <taxon>Eukaryota</taxon>
        <taxon>Metazoa</taxon>
        <taxon>Chordata</taxon>
        <taxon>Craniata</taxon>
        <taxon>Vertebrata</taxon>
        <taxon>Euteleostomi</taxon>
        <taxon>Actinopterygii</taxon>
        <taxon>Neopterygii</taxon>
        <taxon>Teleostei</taxon>
        <taxon>Protacanthopterygii</taxon>
        <taxon>Salmoniformes</taxon>
        <taxon>Salmonidae</taxon>
        <taxon>Salmoninae</taxon>
        <taxon>Salmo</taxon>
    </lineage>
</organism>